<sequence length="187" mass="20830">MHYSSFLIIGRSPQIYGRTPMYAGWREYLAPIHAAMWILVMSARFSSQCSFILGWRRDMAMASYYFPWPGGELYSNLSLSLSCSICATTAGKPRLKIHPQHAGPRQRSLGPRIQLTHPTKPYERLISRTLLTRALPTLSGAKSRPEGAARGRVPVRTPSHDNGWGQGAVCFGDAFLFIDLKAGPHEV</sequence>
<evidence type="ECO:0000313" key="2">
    <source>
        <dbReference type="EMBL" id="KAH7039868.1"/>
    </source>
</evidence>
<accession>A0A9P9BV23</accession>
<dbReference type="AlphaFoldDB" id="A0A9P9BV23"/>
<keyword evidence="3" id="KW-1185">Reference proteome</keyword>
<protein>
    <submittedName>
        <fullName evidence="2">Uncharacterized protein</fullName>
    </submittedName>
</protein>
<comment type="caution">
    <text evidence="2">The sequence shown here is derived from an EMBL/GenBank/DDBJ whole genome shotgun (WGS) entry which is preliminary data.</text>
</comment>
<dbReference type="RefSeq" id="XP_046017923.1">
    <property type="nucleotide sequence ID" value="XM_046152139.1"/>
</dbReference>
<gene>
    <name evidence="2" type="ORF">B0I36DRAFT_309525</name>
</gene>
<dbReference type="EMBL" id="JAGTJQ010000001">
    <property type="protein sequence ID" value="KAH7039868.1"/>
    <property type="molecule type" value="Genomic_DNA"/>
</dbReference>
<feature type="region of interest" description="Disordered" evidence="1">
    <location>
        <begin position="140"/>
        <end position="160"/>
    </location>
</feature>
<evidence type="ECO:0000313" key="3">
    <source>
        <dbReference type="Proteomes" id="UP000756346"/>
    </source>
</evidence>
<proteinExistence type="predicted"/>
<organism evidence="2 3">
    <name type="scientific">Microdochium trichocladiopsis</name>
    <dbReference type="NCBI Taxonomy" id="1682393"/>
    <lineage>
        <taxon>Eukaryota</taxon>
        <taxon>Fungi</taxon>
        <taxon>Dikarya</taxon>
        <taxon>Ascomycota</taxon>
        <taxon>Pezizomycotina</taxon>
        <taxon>Sordariomycetes</taxon>
        <taxon>Xylariomycetidae</taxon>
        <taxon>Xylariales</taxon>
        <taxon>Microdochiaceae</taxon>
        <taxon>Microdochium</taxon>
    </lineage>
</organism>
<name>A0A9P9BV23_9PEZI</name>
<reference evidence="2" key="1">
    <citation type="journal article" date="2021" name="Nat. Commun.">
        <title>Genetic determinants of endophytism in the Arabidopsis root mycobiome.</title>
        <authorList>
            <person name="Mesny F."/>
            <person name="Miyauchi S."/>
            <person name="Thiergart T."/>
            <person name="Pickel B."/>
            <person name="Atanasova L."/>
            <person name="Karlsson M."/>
            <person name="Huettel B."/>
            <person name="Barry K.W."/>
            <person name="Haridas S."/>
            <person name="Chen C."/>
            <person name="Bauer D."/>
            <person name="Andreopoulos W."/>
            <person name="Pangilinan J."/>
            <person name="LaButti K."/>
            <person name="Riley R."/>
            <person name="Lipzen A."/>
            <person name="Clum A."/>
            <person name="Drula E."/>
            <person name="Henrissat B."/>
            <person name="Kohler A."/>
            <person name="Grigoriev I.V."/>
            <person name="Martin F.M."/>
            <person name="Hacquard S."/>
        </authorList>
    </citation>
    <scope>NUCLEOTIDE SEQUENCE</scope>
    <source>
        <strain evidence="2">MPI-CAGE-CH-0230</strain>
    </source>
</reference>
<evidence type="ECO:0000256" key="1">
    <source>
        <dbReference type="SAM" id="MobiDB-lite"/>
    </source>
</evidence>
<dbReference type="Proteomes" id="UP000756346">
    <property type="component" value="Unassembled WGS sequence"/>
</dbReference>
<dbReference type="GeneID" id="70181685"/>